<dbReference type="eggNOG" id="KOG3105">
    <property type="taxonomic scope" value="Eukaryota"/>
</dbReference>
<organism>
    <name type="scientific">Branchiostoma floridae</name>
    <name type="common">Florida lancelet</name>
    <name type="synonym">Amphioxus</name>
    <dbReference type="NCBI Taxonomy" id="7739"/>
    <lineage>
        <taxon>Eukaryota</taxon>
        <taxon>Metazoa</taxon>
        <taxon>Chordata</taxon>
        <taxon>Cephalochordata</taxon>
        <taxon>Leptocardii</taxon>
        <taxon>Amphioxiformes</taxon>
        <taxon>Branchiostomatidae</taxon>
        <taxon>Branchiostoma</taxon>
    </lineage>
</organism>
<protein>
    <recommendedName>
        <fullName evidence="1">DDE-1 domain-containing protein</fullName>
    </recommendedName>
</protein>
<sequence length="239" mass="26968">MTITEVERNTTKEQTSGQSVYNTWLEKRRKKMTASKFGPAITCRVEPSKKLSSILYSNFFTAATAFGTSTRELEVAVDKYVLTKRLTDNLQGDVALNHVELKFFPPNTTSRLQPRDQGIIQTVKLKYHKRQLRRILQELEDDKEATGTQAAKRLTVLQAIQFVGAAWRETSPETIQKCFRKAGFYETPADIETESASTEPSGHHDAGMEQLAQELFGCNVQDLAEIDQDLATCETEARD</sequence>
<gene>
    <name evidence="2" type="ORF">BRAFLDRAFT_75361</name>
</gene>
<dbReference type="InterPro" id="IPR050863">
    <property type="entry name" value="CenT-Element_Derived"/>
</dbReference>
<proteinExistence type="predicted"/>
<accession>C3XUF2</accession>
<dbReference type="Pfam" id="PF03184">
    <property type="entry name" value="DDE_1"/>
    <property type="match status" value="1"/>
</dbReference>
<dbReference type="EMBL" id="GG666464">
    <property type="protein sequence ID" value="EEN68526.1"/>
    <property type="molecule type" value="Genomic_DNA"/>
</dbReference>
<feature type="domain" description="DDE-1" evidence="1">
    <location>
        <begin position="85"/>
        <end position="179"/>
    </location>
</feature>
<name>C3XUF2_BRAFL</name>
<evidence type="ECO:0000259" key="1">
    <source>
        <dbReference type="Pfam" id="PF03184"/>
    </source>
</evidence>
<dbReference type="STRING" id="7739.C3XUF2"/>
<dbReference type="AlphaFoldDB" id="C3XUF2"/>
<dbReference type="GO" id="GO:0003676">
    <property type="term" value="F:nucleic acid binding"/>
    <property type="evidence" value="ECO:0007669"/>
    <property type="project" value="InterPro"/>
</dbReference>
<dbReference type="PANTHER" id="PTHR19303">
    <property type="entry name" value="TRANSPOSON"/>
    <property type="match status" value="1"/>
</dbReference>
<reference evidence="2" key="1">
    <citation type="journal article" date="2008" name="Nature">
        <title>The amphioxus genome and the evolution of the chordate karyotype.</title>
        <authorList>
            <consortium name="US DOE Joint Genome Institute (JGI-PGF)"/>
            <person name="Putnam N.H."/>
            <person name="Butts T."/>
            <person name="Ferrier D.E.K."/>
            <person name="Furlong R.F."/>
            <person name="Hellsten U."/>
            <person name="Kawashima T."/>
            <person name="Robinson-Rechavi M."/>
            <person name="Shoguchi E."/>
            <person name="Terry A."/>
            <person name="Yu J.-K."/>
            <person name="Benito-Gutierrez E.L."/>
            <person name="Dubchak I."/>
            <person name="Garcia-Fernandez J."/>
            <person name="Gibson-Brown J.J."/>
            <person name="Grigoriev I.V."/>
            <person name="Horton A.C."/>
            <person name="de Jong P.J."/>
            <person name="Jurka J."/>
            <person name="Kapitonov V.V."/>
            <person name="Kohara Y."/>
            <person name="Kuroki Y."/>
            <person name="Lindquist E."/>
            <person name="Lucas S."/>
            <person name="Osoegawa K."/>
            <person name="Pennacchio L.A."/>
            <person name="Salamov A.A."/>
            <person name="Satou Y."/>
            <person name="Sauka-Spengler T."/>
            <person name="Schmutz J."/>
            <person name="Shin-I T."/>
            <person name="Toyoda A."/>
            <person name="Bronner-Fraser M."/>
            <person name="Fujiyama A."/>
            <person name="Holland L.Z."/>
            <person name="Holland P.W.H."/>
            <person name="Satoh N."/>
            <person name="Rokhsar D.S."/>
        </authorList>
    </citation>
    <scope>NUCLEOTIDE SEQUENCE [LARGE SCALE GENOMIC DNA]</scope>
    <source>
        <strain evidence="2">S238N-H82</strain>
        <tissue evidence="2">Testes</tissue>
    </source>
</reference>
<dbReference type="PANTHER" id="PTHR19303:SF73">
    <property type="entry name" value="PROTEIN PDC2"/>
    <property type="match status" value="1"/>
</dbReference>
<dbReference type="InParanoid" id="C3XUF2"/>
<dbReference type="InterPro" id="IPR004875">
    <property type="entry name" value="DDE_SF_endonuclease_dom"/>
</dbReference>
<evidence type="ECO:0000313" key="2">
    <source>
        <dbReference type="EMBL" id="EEN68526.1"/>
    </source>
</evidence>